<keyword evidence="3" id="KW-1185">Reference proteome</keyword>
<evidence type="ECO:0000313" key="3">
    <source>
        <dbReference type="Proteomes" id="UP001175227"/>
    </source>
</evidence>
<name>A0AA39NBQ6_9AGAR</name>
<dbReference type="Proteomes" id="UP001175227">
    <property type="component" value="Unassembled WGS sequence"/>
</dbReference>
<evidence type="ECO:0000256" key="1">
    <source>
        <dbReference type="SAM" id="MobiDB-lite"/>
    </source>
</evidence>
<comment type="caution">
    <text evidence="2">The sequence shown here is derived from an EMBL/GenBank/DDBJ whole genome shotgun (WGS) entry which is preliminary data.</text>
</comment>
<sequence length="254" mass="28335">MESKYINPALSEVALLLKNALLSLENVDIFLPIITSPHITPTITDVAAFLTEWFPRVASVDKDPNMAVALSPLIARVDARISDFLDHESPGSSFLALVIILHGVAHSMRHHFVPIAIRGSCLVDDEDQWLSDPGYKMERALFGGIIGVSFAGSPTDPELPEISHFTLYTEDGDLYMIDVETADSWIEGDEYCPFNLDQVPEQEATKAEVRLQTCAKINTLCAATIGKMQYNSDDEPPRPPGPHWYFPRRRRDCH</sequence>
<feature type="region of interest" description="Disordered" evidence="1">
    <location>
        <begin position="229"/>
        <end position="254"/>
    </location>
</feature>
<accession>A0AA39NBQ6</accession>
<reference evidence="2" key="1">
    <citation type="submission" date="2023-06" db="EMBL/GenBank/DDBJ databases">
        <authorList>
            <consortium name="Lawrence Berkeley National Laboratory"/>
            <person name="Ahrendt S."/>
            <person name="Sahu N."/>
            <person name="Indic B."/>
            <person name="Wong-Bajracharya J."/>
            <person name="Merenyi Z."/>
            <person name="Ke H.-M."/>
            <person name="Monk M."/>
            <person name="Kocsube S."/>
            <person name="Drula E."/>
            <person name="Lipzen A."/>
            <person name="Balint B."/>
            <person name="Henrissat B."/>
            <person name="Andreopoulos B."/>
            <person name="Martin F.M."/>
            <person name="Harder C.B."/>
            <person name="Rigling D."/>
            <person name="Ford K.L."/>
            <person name="Foster G.D."/>
            <person name="Pangilinan J."/>
            <person name="Papanicolaou A."/>
            <person name="Barry K."/>
            <person name="LaButti K."/>
            <person name="Viragh M."/>
            <person name="Koriabine M."/>
            <person name="Yan M."/>
            <person name="Riley R."/>
            <person name="Champramary S."/>
            <person name="Plett K.L."/>
            <person name="Tsai I.J."/>
            <person name="Slot J."/>
            <person name="Sipos G."/>
            <person name="Plett J."/>
            <person name="Nagy L.G."/>
            <person name="Grigoriev I.V."/>
        </authorList>
    </citation>
    <scope>NUCLEOTIDE SEQUENCE</scope>
    <source>
        <strain evidence="2">ICMP 16352</strain>
    </source>
</reference>
<gene>
    <name evidence="2" type="ORF">IW261DRAFT_1527818</name>
</gene>
<dbReference type="AlphaFoldDB" id="A0AA39NBQ6"/>
<organism evidence="2 3">
    <name type="scientific">Armillaria novae-zelandiae</name>
    <dbReference type="NCBI Taxonomy" id="153914"/>
    <lineage>
        <taxon>Eukaryota</taxon>
        <taxon>Fungi</taxon>
        <taxon>Dikarya</taxon>
        <taxon>Basidiomycota</taxon>
        <taxon>Agaricomycotina</taxon>
        <taxon>Agaricomycetes</taxon>
        <taxon>Agaricomycetidae</taxon>
        <taxon>Agaricales</taxon>
        <taxon>Marasmiineae</taxon>
        <taxon>Physalacriaceae</taxon>
        <taxon>Armillaria</taxon>
    </lineage>
</organism>
<dbReference type="EMBL" id="JAUEPR010000126">
    <property type="protein sequence ID" value="KAK0462706.1"/>
    <property type="molecule type" value="Genomic_DNA"/>
</dbReference>
<protein>
    <submittedName>
        <fullName evidence="2">Uncharacterized protein</fullName>
    </submittedName>
</protein>
<evidence type="ECO:0000313" key="2">
    <source>
        <dbReference type="EMBL" id="KAK0462706.1"/>
    </source>
</evidence>
<proteinExistence type="predicted"/>